<dbReference type="RefSeq" id="WP_190436006.1">
    <property type="nucleotide sequence ID" value="NZ_JAMPKM010000005.1"/>
</dbReference>
<dbReference type="Gene3D" id="3.40.50.2000">
    <property type="entry name" value="Glycogen Phosphorylase B"/>
    <property type="match status" value="1"/>
</dbReference>
<protein>
    <submittedName>
        <fullName evidence="3">Glycosyltransferase family 4 protein</fullName>
    </submittedName>
</protein>
<feature type="domain" description="Glycosyl transferase family 1" evidence="2">
    <location>
        <begin position="242"/>
        <end position="404"/>
    </location>
</feature>
<keyword evidence="4" id="KW-1185">Reference proteome</keyword>
<gene>
    <name evidence="3" type="ORF">NC998_11210</name>
</gene>
<reference evidence="3 4" key="1">
    <citation type="submission" date="2022-04" db="EMBL/GenBank/DDBJ databases">
        <title>Positive selection, recombination, and allopatry shape intraspecific diversity of widespread and dominant cyanobacteria.</title>
        <authorList>
            <person name="Wei J."/>
            <person name="Shu W."/>
            <person name="Hu C."/>
        </authorList>
    </citation>
    <scope>NUCLEOTIDE SEQUENCE [LARGE SCALE GENOMIC DNA]</scope>
    <source>
        <strain evidence="3 4">GB2-A4</strain>
    </source>
</reference>
<dbReference type="PANTHER" id="PTHR46401">
    <property type="entry name" value="GLYCOSYLTRANSFERASE WBBK-RELATED"/>
    <property type="match status" value="1"/>
</dbReference>
<dbReference type="CDD" id="cd03809">
    <property type="entry name" value="GT4_MtfB-like"/>
    <property type="match status" value="1"/>
</dbReference>
<organism evidence="3 4">
    <name type="scientific">Trichocoleus desertorum GB2-A4</name>
    <dbReference type="NCBI Taxonomy" id="2933944"/>
    <lineage>
        <taxon>Bacteria</taxon>
        <taxon>Bacillati</taxon>
        <taxon>Cyanobacteriota</taxon>
        <taxon>Cyanophyceae</taxon>
        <taxon>Leptolyngbyales</taxon>
        <taxon>Trichocoleusaceae</taxon>
        <taxon>Trichocoleus</taxon>
    </lineage>
</organism>
<dbReference type="Pfam" id="PF00534">
    <property type="entry name" value="Glycos_transf_1"/>
    <property type="match status" value="1"/>
</dbReference>
<dbReference type="InterPro" id="IPR001296">
    <property type="entry name" value="Glyco_trans_1"/>
</dbReference>
<evidence type="ECO:0000259" key="2">
    <source>
        <dbReference type="Pfam" id="PF00534"/>
    </source>
</evidence>
<evidence type="ECO:0000256" key="1">
    <source>
        <dbReference type="ARBA" id="ARBA00022679"/>
    </source>
</evidence>
<comment type="caution">
    <text evidence="3">The sequence shown here is derived from an EMBL/GenBank/DDBJ whole genome shotgun (WGS) entry which is preliminary data.</text>
</comment>
<proteinExistence type="predicted"/>
<sequence length="433" mass="49364">MKVLYDISVLGAGYYHPRARTGIFRVVENIAYGLASSKECDLSFCAGESFQQLNCSLDYLKFSSLFKEISLPETDIIKIKRGLDTKICDLNLEISNIGNEAQLRLLYLKIWRKLLYSTDKIIGDKSNYLICPKSLEQTDIFHSPFYPIPEQIRQRKNKYVFLTVYDLIPIMFPQFFEFNEDHLLKKILDSLAPESWVICISDSTKNDLCNKFPEIDPLRVFVTPLAASELFYPCNDPEQISSIRKKYNLPEAPYILSLSTLEPRKNIDHTIRCFVKLSQQEHIKDLYLVLVGTKGWDYSKIFDEISHHQYLKDRIIVTGYVADEDLAALYSGAMAFVYPSFYEGFGLPPLEAMQCGVPVITSNTSSLPEVVGDAGIMVSPTDADALCQSMLEIYNNPSLRETMSLSSIERSKQFSWEKCTQETINAYKTALSS</sequence>
<dbReference type="PANTHER" id="PTHR46401:SF2">
    <property type="entry name" value="GLYCOSYLTRANSFERASE WBBK-RELATED"/>
    <property type="match status" value="1"/>
</dbReference>
<evidence type="ECO:0000313" key="4">
    <source>
        <dbReference type="Proteomes" id="UP001464891"/>
    </source>
</evidence>
<keyword evidence="1" id="KW-0808">Transferase</keyword>
<name>A0ABV0J7A7_9CYAN</name>
<dbReference type="SUPFAM" id="SSF53756">
    <property type="entry name" value="UDP-Glycosyltransferase/glycogen phosphorylase"/>
    <property type="match status" value="1"/>
</dbReference>
<evidence type="ECO:0000313" key="3">
    <source>
        <dbReference type="EMBL" id="MEP0817666.1"/>
    </source>
</evidence>
<dbReference type="Proteomes" id="UP001464891">
    <property type="component" value="Unassembled WGS sequence"/>
</dbReference>
<dbReference type="EMBL" id="JAMPKM010000005">
    <property type="protein sequence ID" value="MEP0817666.1"/>
    <property type="molecule type" value="Genomic_DNA"/>
</dbReference>
<accession>A0ABV0J7A7</accession>